<dbReference type="Gene3D" id="3.50.50.60">
    <property type="entry name" value="FAD/NAD(P)-binding domain"/>
    <property type="match status" value="2"/>
</dbReference>
<dbReference type="InterPro" id="IPR026904">
    <property type="entry name" value="MnmG_C"/>
</dbReference>
<protein>
    <recommendedName>
        <fullName evidence="4 11">tRNA uridine 5-carboxymethylaminomethyl modification enzyme MnmG</fullName>
    </recommendedName>
    <alternativeName>
        <fullName evidence="10 11">Glucose-inhibited division protein A</fullName>
    </alternativeName>
</protein>
<dbReference type="InterPro" id="IPR040131">
    <property type="entry name" value="MnmG_N"/>
</dbReference>
<evidence type="ECO:0000256" key="6">
    <source>
        <dbReference type="ARBA" id="ARBA00022694"/>
    </source>
</evidence>
<comment type="subunit">
    <text evidence="9 11">Homodimer. Heterotetramer of two MnmE and two MnmG subunits.</text>
</comment>
<dbReference type="GO" id="GO:0030488">
    <property type="term" value="P:tRNA methylation"/>
    <property type="evidence" value="ECO:0007669"/>
    <property type="project" value="TreeGrafter"/>
</dbReference>
<comment type="caution">
    <text evidence="11">Lacks conserved residue(s) required for the propagation of feature annotation.</text>
</comment>
<reference evidence="14" key="1">
    <citation type="submission" date="2016-10" db="EMBL/GenBank/DDBJ databases">
        <authorList>
            <person name="Varghese N."/>
            <person name="Submissions S."/>
        </authorList>
    </citation>
    <scope>NUCLEOTIDE SEQUENCE [LARGE SCALE GENOMIC DNA]</scope>
    <source>
        <strain evidence="14">CGMCC 1.7715</strain>
    </source>
</reference>
<evidence type="ECO:0000259" key="12">
    <source>
        <dbReference type="SMART" id="SM01228"/>
    </source>
</evidence>
<dbReference type="NCBIfam" id="TIGR00136">
    <property type="entry name" value="mnmG_gidA"/>
    <property type="match status" value="1"/>
</dbReference>
<evidence type="ECO:0000256" key="5">
    <source>
        <dbReference type="ARBA" id="ARBA00022630"/>
    </source>
</evidence>
<organism evidence="13 14">
    <name type="scientific">Qipengyuania nanhaisediminis</name>
    <dbReference type="NCBI Taxonomy" id="604088"/>
    <lineage>
        <taxon>Bacteria</taxon>
        <taxon>Pseudomonadati</taxon>
        <taxon>Pseudomonadota</taxon>
        <taxon>Alphaproteobacteria</taxon>
        <taxon>Sphingomonadales</taxon>
        <taxon>Erythrobacteraceae</taxon>
        <taxon>Qipengyuania</taxon>
    </lineage>
</organism>
<dbReference type="SMART" id="SM01228">
    <property type="entry name" value="GIDA_assoc_3"/>
    <property type="match status" value="1"/>
</dbReference>
<dbReference type="EMBL" id="FOWZ01000001">
    <property type="protein sequence ID" value="SFO89089.1"/>
    <property type="molecule type" value="Genomic_DNA"/>
</dbReference>
<name>A0A1I5KVF1_9SPHN</name>
<feature type="binding site" evidence="11">
    <location>
        <begin position="269"/>
        <end position="283"/>
    </location>
    <ligand>
        <name>NAD(+)</name>
        <dbReference type="ChEBI" id="CHEBI:57540"/>
    </ligand>
</feature>
<dbReference type="InterPro" id="IPR047001">
    <property type="entry name" value="MnmG_C_subdom"/>
</dbReference>
<dbReference type="OrthoDB" id="9815560at2"/>
<evidence type="ECO:0000313" key="13">
    <source>
        <dbReference type="EMBL" id="SFO89089.1"/>
    </source>
</evidence>
<evidence type="ECO:0000256" key="10">
    <source>
        <dbReference type="ARBA" id="ARBA00031800"/>
    </source>
</evidence>
<dbReference type="GO" id="GO:0050660">
    <property type="term" value="F:flavin adenine dinucleotide binding"/>
    <property type="evidence" value="ECO:0007669"/>
    <property type="project" value="UniProtKB-UniRule"/>
</dbReference>
<keyword evidence="14" id="KW-1185">Reference proteome</keyword>
<evidence type="ECO:0000256" key="3">
    <source>
        <dbReference type="ARBA" id="ARBA00007653"/>
    </source>
</evidence>
<dbReference type="InterPro" id="IPR002218">
    <property type="entry name" value="MnmG-rel"/>
</dbReference>
<comment type="subcellular location">
    <subcellularLocation>
        <location evidence="11">Cytoplasm</location>
    </subcellularLocation>
</comment>
<dbReference type="Pfam" id="PF01134">
    <property type="entry name" value="GIDA"/>
    <property type="match status" value="1"/>
</dbReference>
<dbReference type="GO" id="GO:0002098">
    <property type="term" value="P:tRNA wobble uridine modification"/>
    <property type="evidence" value="ECO:0007669"/>
    <property type="project" value="InterPro"/>
</dbReference>
<evidence type="ECO:0000256" key="7">
    <source>
        <dbReference type="ARBA" id="ARBA00022827"/>
    </source>
</evidence>
<comment type="function">
    <text evidence="2 11">NAD-binding protein involved in the addition of a carboxymethylaminomethyl (cmnm) group at the wobble position (U34) of certain tRNAs, forming tRNA-cmnm(5)s(2)U34.</text>
</comment>
<dbReference type="Gene3D" id="1.10.150.570">
    <property type="entry name" value="GidA associated domain, C-terminal subdomain"/>
    <property type="match status" value="1"/>
</dbReference>
<dbReference type="AlphaFoldDB" id="A0A1I5KVF1"/>
<sequence>MQRFDTIVIGGGHAGVEAACASARMGADTALVSFDLSKIGAMSCNPAIGGLGKGHLVREVDALDGVIGRAADAAAIHYRMLNRSKGSAVWGPRVQADRALFHAAVQGIVHSQSNLTLVEGEAAALRLADGTVTGIELADGSSIEARSVILCTGTFLGGTLFRGEERFEGGRIGENAAHRLAEQLRGADLPMARLKTGTPPRLDGRTIDWARLDVQPSDEEQWTMSSLSSGRANPQVFCAITRTNEASHDIIRSNLERSPLFSGAIGAAGPRYCPSIEDKIHRFGDRDGHQIFLEPEGLSTRAVYPNGISTSLPVDVQLDMLRAIEGLEKVSMEVPGYAVEYDHIDPRALRSTLEVRAIPGLYCAGQINGTTGYEEAAAQGLVAGMHAAGRALETEGAQLDRANSYIAVMIDDLTLQGVTEPYRMLTSRAEYRLRLRAANADTRLTPLGIDVGLVGEGRRRWFEEREGRRDMIDAFLSQTISAKDLQSSARSVKPDARGRSAREWLKGGHVMLQDLASHLDGFDASDSLAVEMAEDAFYSPYLERQDAELRELRAGEHLRISEEFAFAEVPGLSNEMVERLTAAKPPTLSAAGRIPGVTPSALAALMVHVKRAQEVQAL</sequence>
<dbReference type="SUPFAM" id="SSF51905">
    <property type="entry name" value="FAD/NAD(P)-binding domain"/>
    <property type="match status" value="1"/>
</dbReference>
<keyword evidence="7 11" id="KW-0274">FAD</keyword>
<evidence type="ECO:0000256" key="2">
    <source>
        <dbReference type="ARBA" id="ARBA00003717"/>
    </source>
</evidence>
<evidence type="ECO:0000256" key="11">
    <source>
        <dbReference type="HAMAP-Rule" id="MF_00129"/>
    </source>
</evidence>
<dbReference type="RefSeq" id="WP_090477076.1">
    <property type="nucleotide sequence ID" value="NZ_FOWZ01000001.1"/>
</dbReference>
<proteinExistence type="inferred from homology"/>
<keyword evidence="5 11" id="KW-0285">Flavoprotein</keyword>
<evidence type="ECO:0000256" key="1">
    <source>
        <dbReference type="ARBA" id="ARBA00001974"/>
    </source>
</evidence>
<evidence type="ECO:0000256" key="4">
    <source>
        <dbReference type="ARBA" id="ARBA00020461"/>
    </source>
</evidence>
<dbReference type="PROSITE" id="PS01280">
    <property type="entry name" value="GIDA_1"/>
    <property type="match status" value="1"/>
</dbReference>
<comment type="similarity">
    <text evidence="3 11">Belongs to the MnmG family.</text>
</comment>
<accession>A0A1I5KVF1</accession>
<dbReference type="GO" id="GO:0005829">
    <property type="term" value="C:cytosol"/>
    <property type="evidence" value="ECO:0007669"/>
    <property type="project" value="TreeGrafter"/>
</dbReference>
<dbReference type="InterPro" id="IPR044920">
    <property type="entry name" value="MnmG_C_subdom_sf"/>
</dbReference>
<gene>
    <name evidence="11" type="primary">mnmG</name>
    <name evidence="11" type="synonym">gidA</name>
    <name evidence="13" type="ORF">SAMN04488060_0555</name>
</gene>
<dbReference type="Pfam" id="PF13932">
    <property type="entry name" value="SAM_GIDA_C"/>
    <property type="match status" value="1"/>
</dbReference>
<feature type="domain" description="tRNA uridine 5-carboxymethylaminomethyl modification enzyme C-terminal subdomain" evidence="12">
    <location>
        <begin position="536"/>
        <end position="607"/>
    </location>
</feature>
<evidence type="ECO:0000256" key="8">
    <source>
        <dbReference type="ARBA" id="ARBA00023027"/>
    </source>
</evidence>
<dbReference type="InterPro" id="IPR020595">
    <property type="entry name" value="MnmG-rel_CS"/>
</dbReference>
<dbReference type="InterPro" id="IPR036188">
    <property type="entry name" value="FAD/NAD-bd_sf"/>
</dbReference>
<dbReference type="STRING" id="604088.SAMN04488060_0555"/>
<feature type="binding site" evidence="11">
    <location>
        <begin position="10"/>
        <end position="15"/>
    </location>
    <ligand>
        <name>FAD</name>
        <dbReference type="ChEBI" id="CHEBI:57692"/>
    </ligand>
</feature>
<keyword evidence="6 11" id="KW-0819">tRNA processing</keyword>
<dbReference type="HAMAP" id="MF_00129">
    <property type="entry name" value="MnmG_GidA"/>
    <property type="match status" value="1"/>
</dbReference>
<keyword evidence="8 11" id="KW-0520">NAD</keyword>
<evidence type="ECO:0000256" key="9">
    <source>
        <dbReference type="ARBA" id="ARBA00025948"/>
    </source>
</evidence>
<comment type="cofactor">
    <cofactor evidence="1 11">
        <name>FAD</name>
        <dbReference type="ChEBI" id="CHEBI:57692"/>
    </cofactor>
</comment>
<evidence type="ECO:0000313" key="14">
    <source>
        <dbReference type="Proteomes" id="UP000199331"/>
    </source>
</evidence>
<dbReference type="FunFam" id="3.50.50.60:FF:000002">
    <property type="entry name" value="tRNA uridine 5-carboxymethylaminomethyl modification enzyme MnmG"/>
    <property type="match status" value="1"/>
</dbReference>
<dbReference type="InterPro" id="IPR004416">
    <property type="entry name" value="MnmG"/>
</dbReference>
<keyword evidence="11" id="KW-0963">Cytoplasm</keyword>
<dbReference type="PANTHER" id="PTHR11806">
    <property type="entry name" value="GLUCOSE INHIBITED DIVISION PROTEIN A"/>
    <property type="match status" value="1"/>
</dbReference>
<dbReference type="PANTHER" id="PTHR11806:SF0">
    <property type="entry name" value="PROTEIN MTO1 HOMOLOG, MITOCHONDRIAL"/>
    <property type="match status" value="1"/>
</dbReference>
<dbReference type="Proteomes" id="UP000199331">
    <property type="component" value="Unassembled WGS sequence"/>
</dbReference>